<organism evidence="2">
    <name type="scientific">uncultured Thermomicrobiales bacterium</name>
    <dbReference type="NCBI Taxonomy" id="1645740"/>
    <lineage>
        <taxon>Bacteria</taxon>
        <taxon>Pseudomonadati</taxon>
        <taxon>Thermomicrobiota</taxon>
        <taxon>Thermomicrobia</taxon>
        <taxon>Thermomicrobiales</taxon>
        <taxon>environmental samples</taxon>
    </lineage>
</organism>
<proteinExistence type="predicted"/>
<feature type="non-terminal residue" evidence="2">
    <location>
        <position position="1"/>
    </location>
</feature>
<name>A0A6J4U9S6_9BACT</name>
<evidence type="ECO:0000313" key="2">
    <source>
        <dbReference type="EMBL" id="CAA9544757.1"/>
    </source>
</evidence>
<feature type="region of interest" description="Disordered" evidence="1">
    <location>
        <begin position="1"/>
        <end position="28"/>
    </location>
</feature>
<sequence length="61" mass="6663">CHLHWCGSPRVTMPPQPRRLDRGRRAVGPRGIAVPSLRRGTGHGTRGSHRCGGELACRVLI</sequence>
<reference evidence="2" key="1">
    <citation type="submission" date="2020-02" db="EMBL/GenBank/DDBJ databases">
        <authorList>
            <person name="Meier V. D."/>
        </authorList>
    </citation>
    <scope>NUCLEOTIDE SEQUENCE</scope>
    <source>
        <strain evidence="2">AVDCRST_MAG70</strain>
    </source>
</reference>
<protein>
    <submittedName>
        <fullName evidence="2">Uncharacterized protein</fullName>
    </submittedName>
</protein>
<evidence type="ECO:0000256" key="1">
    <source>
        <dbReference type="SAM" id="MobiDB-lite"/>
    </source>
</evidence>
<accession>A0A6J4U9S6</accession>
<feature type="non-terminal residue" evidence="2">
    <location>
        <position position="61"/>
    </location>
</feature>
<gene>
    <name evidence="2" type="ORF">AVDCRST_MAG70-414</name>
</gene>
<dbReference type="EMBL" id="CADCWH010000067">
    <property type="protein sequence ID" value="CAA9544757.1"/>
    <property type="molecule type" value="Genomic_DNA"/>
</dbReference>
<dbReference type="AlphaFoldDB" id="A0A6J4U9S6"/>